<keyword evidence="2" id="KW-1003">Cell membrane</keyword>
<comment type="subcellular location">
    <subcellularLocation>
        <location evidence="1">Cell inner membrane</location>
        <topology evidence="1">Multi-pass membrane protein</topology>
    </subcellularLocation>
</comment>
<organism evidence="4 5">
    <name type="scientific">Roseomonas gilardii</name>
    <dbReference type="NCBI Taxonomy" id="257708"/>
    <lineage>
        <taxon>Bacteria</taxon>
        <taxon>Pseudomonadati</taxon>
        <taxon>Pseudomonadota</taxon>
        <taxon>Alphaproteobacteria</taxon>
        <taxon>Acetobacterales</taxon>
        <taxon>Roseomonadaceae</taxon>
        <taxon>Roseomonas</taxon>
    </lineage>
</organism>
<name>A0ABU3MEA2_9PROT</name>
<dbReference type="EMBL" id="JAVVDO010000012">
    <property type="protein sequence ID" value="MDT8331268.1"/>
    <property type="molecule type" value="Genomic_DNA"/>
</dbReference>
<dbReference type="InterPro" id="IPR050375">
    <property type="entry name" value="MFS_TsgA-like"/>
</dbReference>
<feature type="transmembrane region" description="Helical" evidence="3">
    <location>
        <begin position="94"/>
        <end position="115"/>
    </location>
</feature>
<keyword evidence="5" id="KW-1185">Reference proteome</keyword>
<dbReference type="Proteomes" id="UP001258945">
    <property type="component" value="Unassembled WGS sequence"/>
</dbReference>
<feature type="transmembrane region" description="Helical" evidence="3">
    <location>
        <begin position="55"/>
        <end position="74"/>
    </location>
</feature>
<keyword evidence="3" id="KW-0812">Transmembrane</keyword>
<proteinExistence type="predicted"/>
<reference evidence="4 5" key="1">
    <citation type="journal article" date="2019" name="Microb. Pathog.">
        <title>Comparison of VITEK 2, MALDI-TOF MS, 16S rRNA gene sequencing, and whole-genome sequencing for identification of Roseomonas mucosa.</title>
        <authorList>
            <person name="Rudolph W.W."/>
            <person name="Gunzer F."/>
            <person name="Trauth M."/>
            <person name="Bunk B."/>
            <person name="Bigge R."/>
            <person name="Schrottner P."/>
        </authorList>
    </citation>
    <scope>NUCLEOTIDE SEQUENCE [LARGE SCALE GENOMIC DNA]</scope>
    <source>
        <strain evidence="4 5">DSM 103800</strain>
    </source>
</reference>
<feature type="transmembrane region" description="Helical" evidence="3">
    <location>
        <begin position="20"/>
        <end position="43"/>
    </location>
</feature>
<gene>
    <name evidence="4" type="ORF">RQ831_09400</name>
</gene>
<dbReference type="PANTHER" id="PTHR43702:SF3">
    <property type="entry name" value="PROTEIN TSGA"/>
    <property type="match status" value="1"/>
</dbReference>
<dbReference type="Gene3D" id="1.20.1250.20">
    <property type="entry name" value="MFS general substrate transporter like domains"/>
    <property type="match status" value="1"/>
</dbReference>
<keyword evidence="3" id="KW-0472">Membrane</keyword>
<protein>
    <submittedName>
        <fullName evidence="4">Uncharacterized protein</fullName>
    </submittedName>
</protein>
<evidence type="ECO:0000256" key="2">
    <source>
        <dbReference type="ARBA" id="ARBA00022475"/>
    </source>
</evidence>
<keyword evidence="3" id="KW-1133">Transmembrane helix</keyword>
<dbReference type="InterPro" id="IPR036259">
    <property type="entry name" value="MFS_trans_sf"/>
</dbReference>
<evidence type="ECO:0000313" key="5">
    <source>
        <dbReference type="Proteomes" id="UP001258945"/>
    </source>
</evidence>
<comment type="caution">
    <text evidence="4">The sequence shown here is derived from an EMBL/GenBank/DDBJ whole genome shotgun (WGS) entry which is preliminary data.</text>
</comment>
<sequence>MSTASPLSSSSGRTSLPALVSVTTLLFAWGFVTSIIDTLVPMVRSVFSLSFTEAMLTQFAFFLAYGAVSLPAALLVGRVPLATGLLADRAGPNIAFLVPALCYAGIALFSVTGLLTRAGAGTSRRGALATAH</sequence>
<evidence type="ECO:0000256" key="1">
    <source>
        <dbReference type="ARBA" id="ARBA00004429"/>
    </source>
</evidence>
<dbReference type="RefSeq" id="WP_314281993.1">
    <property type="nucleotide sequence ID" value="NZ_JAVVDO010000012.1"/>
</dbReference>
<dbReference type="PANTHER" id="PTHR43702">
    <property type="entry name" value="L-FUCOSE-PROTON SYMPORTER"/>
    <property type="match status" value="1"/>
</dbReference>
<evidence type="ECO:0000256" key="3">
    <source>
        <dbReference type="SAM" id="Phobius"/>
    </source>
</evidence>
<evidence type="ECO:0000313" key="4">
    <source>
        <dbReference type="EMBL" id="MDT8331268.1"/>
    </source>
</evidence>
<accession>A0ABU3MEA2</accession>